<dbReference type="EMBL" id="JANDBD010000002">
    <property type="protein sequence ID" value="MCP9271600.1"/>
    <property type="molecule type" value="Genomic_DNA"/>
</dbReference>
<sequence length="267" mass="28946">MRELNVVGLDVDGKRIICETSDASEKFILDPDDRLHAALRGEVISSSKPNIEVEVPTVLRPKDIQSRIRAGASVDQVAAASGMERHRVERFAHPVLLERARAAELATAAHPVLSDGPAVMTLLETITAALISRGLDPEATTWDAWRNEDGRWTVQLAWKAGRSDNVAHFRFSPGAHGGTATAFDDAASELIDPDFNRPPLRSVAPVAEPVVQPAVSEPHLPLVVTPEPVAVVEPEPKPAPKQRARKRKPEVPGWEDVLLGVRSGTQP</sequence>
<gene>
    <name evidence="3" type="primary">sepH</name>
    <name evidence="3" type="ORF">NM203_05325</name>
</gene>
<dbReference type="NCBIfam" id="NF040712">
    <property type="entry name" value="SepH"/>
    <property type="match status" value="1"/>
</dbReference>
<dbReference type="Proteomes" id="UP001651690">
    <property type="component" value="Unassembled WGS sequence"/>
</dbReference>
<dbReference type="Pfam" id="PF11268">
    <property type="entry name" value="DUF3071"/>
    <property type="match status" value="1"/>
</dbReference>
<keyword evidence="4" id="KW-1185">Reference proteome</keyword>
<protein>
    <submittedName>
        <fullName evidence="3">Septation protein SepH</fullName>
    </submittedName>
</protein>
<dbReference type="InterPro" id="IPR047682">
    <property type="entry name" value="SepH-like"/>
</dbReference>
<feature type="domain" description="DUF3071" evidence="2">
    <location>
        <begin position="1"/>
        <end position="171"/>
    </location>
</feature>
<evidence type="ECO:0000313" key="3">
    <source>
        <dbReference type="EMBL" id="MCP9271600.1"/>
    </source>
</evidence>
<organism evidence="3 4">
    <name type="scientific">Mycolicibacterium arenosum</name>
    <dbReference type="NCBI Taxonomy" id="2952157"/>
    <lineage>
        <taxon>Bacteria</taxon>
        <taxon>Bacillati</taxon>
        <taxon>Actinomycetota</taxon>
        <taxon>Actinomycetes</taxon>
        <taxon>Mycobacteriales</taxon>
        <taxon>Mycobacteriaceae</taxon>
        <taxon>Mycolicibacterium</taxon>
    </lineage>
</organism>
<name>A0ABT1LXI3_9MYCO</name>
<accession>A0ABT1LXI3</accession>
<evidence type="ECO:0000313" key="4">
    <source>
        <dbReference type="Proteomes" id="UP001651690"/>
    </source>
</evidence>
<comment type="caution">
    <text evidence="3">The sequence shown here is derived from an EMBL/GenBank/DDBJ whole genome shotgun (WGS) entry which is preliminary data.</text>
</comment>
<evidence type="ECO:0000259" key="2">
    <source>
        <dbReference type="Pfam" id="PF11268"/>
    </source>
</evidence>
<reference evidence="3 4" key="1">
    <citation type="submission" date="2022-06" db="EMBL/GenBank/DDBJ databases">
        <title>Mycolicibacterium sp. CAU 1645 isolated from seawater.</title>
        <authorList>
            <person name="Kim W."/>
        </authorList>
    </citation>
    <scope>NUCLEOTIDE SEQUENCE [LARGE SCALE GENOMIC DNA]</scope>
    <source>
        <strain evidence="3 4">CAU 1645</strain>
    </source>
</reference>
<evidence type="ECO:0000256" key="1">
    <source>
        <dbReference type="SAM" id="MobiDB-lite"/>
    </source>
</evidence>
<dbReference type="RefSeq" id="WP_255058658.1">
    <property type="nucleotide sequence ID" value="NZ_JANDBD010000002.1"/>
</dbReference>
<dbReference type="InterPro" id="IPR021421">
    <property type="entry name" value="DUF3071"/>
</dbReference>
<feature type="region of interest" description="Disordered" evidence="1">
    <location>
        <begin position="232"/>
        <end position="267"/>
    </location>
</feature>
<proteinExistence type="predicted"/>